<dbReference type="AlphaFoldDB" id="A0A917EEH8"/>
<feature type="binding site" evidence="7">
    <location>
        <position position="207"/>
    </location>
    <ligand>
        <name>Mg(2+)</name>
        <dbReference type="ChEBI" id="CHEBI:18420"/>
        <label>1</label>
        <note>catalytic</note>
    </ligand>
</feature>
<dbReference type="GO" id="GO:0008441">
    <property type="term" value="F:3'(2'),5'-bisphosphate nucleotidase activity"/>
    <property type="evidence" value="ECO:0007669"/>
    <property type="project" value="UniProtKB-UniRule"/>
</dbReference>
<feature type="binding site" evidence="6">
    <location>
        <position position="58"/>
    </location>
    <ligand>
        <name>substrate</name>
    </ligand>
</feature>
<keyword evidence="2 6" id="KW-1003">Cell membrane</keyword>
<dbReference type="GO" id="GO:0046854">
    <property type="term" value="P:phosphatidylinositol phosphate biosynthetic process"/>
    <property type="evidence" value="ECO:0007669"/>
    <property type="project" value="InterPro"/>
</dbReference>
<evidence type="ECO:0000256" key="7">
    <source>
        <dbReference type="PIRSR" id="PIRSR600760-2"/>
    </source>
</evidence>
<feature type="binding site" evidence="6">
    <location>
        <position position="207"/>
    </location>
    <ligand>
        <name>Mg(2+)</name>
        <dbReference type="ChEBI" id="CHEBI:18420"/>
        <label>2</label>
    </ligand>
</feature>
<reference evidence="8" key="2">
    <citation type="submission" date="2020-09" db="EMBL/GenBank/DDBJ databases">
        <authorList>
            <person name="Sun Q."/>
            <person name="Zhou Y."/>
        </authorList>
    </citation>
    <scope>NUCLEOTIDE SEQUENCE</scope>
    <source>
        <strain evidence="8">CGMCC 1.15367</strain>
    </source>
</reference>
<proteinExistence type="inferred from homology"/>
<dbReference type="Proteomes" id="UP000644699">
    <property type="component" value="Unassembled WGS sequence"/>
</dbReference>
<dbReference type="InterPro" id="IPR006240">
    <property type="entry name" value="CysQ"/>
</dbReference>
<dbReference type="InterPro" id="IPR050725">
    <property type="entry name" value="CysQ/Inositol_MonoPase"/>
</dbReference>
<feature type="binding site" evidence="6">
    <location>
        <position position="81"/>
    </location>
    <ligand>
        <name>Mg(2+)</name>
        <dbReference type="ChEBI" id="CHEBI:18420"/>
        <label>2</label>
    </ligand>
</feature>
<dbReference type="NCBIfam" id="TIGR01331">
    <property type="entry name" value="bisphos_cysQ"/>
    <property type="match status" value="1"/>
</dbReference>
<feature type="binding site" evidence="6">
    <location>
        <position position="207"/>
    </location>
    <ligand>
        <name>substrate</name>
    </ligand>
</feature>
<keyword evidence="4 6" id="KW-0378">Hydrolase</keyword>
<accession>A0A917EEH8</accession>
<feature type="binding site" evidence="7">
    <location>
        <position position="81"/>
    </location>
    <ligand>
        <name>Mg(2+)</name>
        <dbReference type="ChEBI" id="CHEBI:18420"/>
        <label>1</label>
        <note>catalytic</note>
    </ligand>
</feature>
<feature type="binding site" evidence="6">
    <location>
        <position position="78"/>
    </location>
    <ligand>
        <name>Mg(2+)</name>
        <dbReference type="ChEBI" id="CHEBI:18420"/>
        <label>2</label>
    </ligand>
</feature>
<dbReference type="RefSeq" id="WP_188913321.1">
    <property type="nucleotide sequence ID" value="NZ_BMIQ01000013.1"/>
</dbReference>
<dbReference type="CDD" id="cd01638">
    <property type="entry name" value="CysQ"/>
    <property type="match status" value="1"/>
</dbReference>
<evidence type="ECO:0000313" key="9">
    <source>
        <dbReference type="Proteomes" id="UP000644699"/>
    </source>
</evidence>
<dbReference type="GO" id="GO:0005886">
    <property type="term" value="C:plasma membrane"/>
    <property type="evidence" value="ECO:0007669"/>
    <property type="project" value="UniProtKB-SubCell"/>
</dbReference>
<comment type="function">
    <text evidence="6">Converts adenosine-3',5'-bisphosphate (PAP) to AMP.</text>
</comment>
<keyword evidence="6 7" id="KW-0460">Magnesium</keyword>
<feature type="binding site" evidence="7">
    <location>
        <position position="80"/>
    </location>
    <ligand>
        <name>Mg(2+)</name>
        <dbReference type="ChEBI" id="CHEBI:18420"/>
        <label>1</label>
        <note>catalytic</note>
    </ligand>
</feature>
<keyword evidence="6 7" id="KW-0479">Metal-binding</keyword>
<dbReference type="SUPFAM" id="SSF56655">
    <property type="entry name" value="Carbohydrate phosphatase"/>
    <property type="match status" value="1"/>
</dbReference>
<gene>
    <name evidence="6" type="primary">cysQ</name>
    <name evidence="8" type="ORF">GCM10011390_49340</name>
</gene>
<feature type="binding site" evidence="7">
    <location>
        <position position="78"/>
    </location>
    <ligand>
        <name>Mg(2+)</name>
        <dbReference type="ChEBI" id="CHEBI:18420"/>
        <label>1</label>
        <note>catalytic</note>
    </ligand>
</feature>
<dbReference type="Gene3D" id="3.30.540.10">
    <property type="entry name" value="Fructose-1,6-Bisphosphatase, subunit A, domain 1"/>
    <property type="match status" value="1"/>
</dbReference>
<keyword evidence="9" id="KW-1185">Reference proteome</keyword>
<comment type="caution">
    <text evidence="8">The sequence shown here is derived from an EMBL/GenBank/DDBJ whole genome shotgun (WGS) entry which is preliminary data.</text>
</comment>
<dbReference type="Pfam" id="PF00459">
    <property type="entry name" value="Inositol_P"/>
    <property type="match status" value="1"/>
</dbReference>
<evidence type="ECO:0000256" key="1">
    <source>
        <dbReference type="ARBA" id="ARBA00005289"/>
    </source>
</evidence>
<comment type="cofactor">
    <cofactor evidence="6 7">
        <name>Mg(2+)</name>
        <dbReference type="ChEBI" id="CHEBI:18420"/>
    </cofactor>
</comment>
<dbReference type="GO" id="GO:0050427">
    <property type="term" value="P:3'-phosphoadenosine 5'-phosphosulfate metabolic process"/>
    <property type="evidence" value="ECO:0007669"/>
    <property type="project" value="TreeGrafter"/>
</dbReference>
<comment type="catalytic activity">
    <reaction evidence="6">
        <text>adenosine 3',5'-bisphosphate + H2O = AMP + phosphate</text>
        <dbReference type="Rhea" id="RHEA:10040"/>
        <dbReference type="ChEBI" id="CHEBI:15377"/>
        <dbReference type="ChEBI" id="CHEBI:43474"/>
        <dbReference type="ChEBI" id="CHEBI:58343"/>
        <dbReference type="ChEBI" id="CHEBI:456215"/>
        <dbReference type="EC" id="3.1.3.7"/>
    </reaction>
</comment>
<keyword evidence="5 6" id="KW-0472">Membrane</keyword>
<feature type="binding site" evidence="6">
    <location>
        <begin position="80"/>
        <end position="83"/>
    </location>
    <ligand>
        <name>substrate</name>
    </ligand>
</feature>
<evidence type="ECO:0000256" key="4">
    <source>
        <dbReference type="ARBA" id="ARBA00022801"/>
    </source>
</evidence>
<dbReference type="PRINTS" id="PR00377">
    <property type="entry name" value="IMPHPHTASES"/>
</dbReference>
<feature type="binding site" evidence="6">
    <location>
        <position position="80"/>
    </location>
    <ligand>
        <name>Mg(2+)</name>
        <dbReference type="ChEBI" id="CHEBI:18420"/>
        <label>1</label>
    </ligand>
</feature>
<dbReference type="EC" id="3.1.3.7" evidence="6"/>
<keyword evidence="3 6" id="KW-0997">Cell inner membrane</keyword>
<dbReference type="GO" id="GO:0000287">
    <property type="term" value="F:magnesium ion binding"/>
    <property type="evidence" value="ECO:0007669"/>
    <property type="project" value="UniProtKB-UniRule"/>
</dbReference>
<dbReference type="PANTHER" id="PTHR43028:SF5">
    <property type="entry name" value="3'(2'),5'-BISPHOSPHATE NUCLEOTIDASE 1"/>
    <property type="match status" value="1"/>
</dbReference>
<feature type="binding site" evidence="6">
    <location>
        <position position="78"/>
    </location>
    <ligand>
        <name>Mg(2+)</name>
        <dbReference type="ChEBI" id="CHEBI:18420"/>
        <label>1</label>
    </ligand>
</feature>
<dbReference type="InterPro" id="IPR020550">
    <property type="entry name" value="Inositol_monophosphatase_CS"/>
</dbReference>
<dbReference type="PANTHER" id="PTHR43028">
    <property type="entry name" value="3'(2'),5'-BISPHOSPHATE NUCLEOTIDASE 1"/>
    <property type="match status" value="1"/>
</dbReference>
<dbReference type="PROSITE" id="PS00630">
    <property type="entry name" value="IMP_2"/>
    <property type="match status" value="1"/>
</dbReference>
<evidence type="ECO:0000256" key="5">
    <source>
        <dbReference type="ARBA" id="ARBA00023136"/>
    </source>
</evidence>
<dbReference type="GO" id="GO:0000103">
    <property type="term" value="P:sulfate assimilation"/>
    <property type="evidence" value="ECO:0007669"/>
    <property type="project" value="TreeGrafter"/>
</dbReference>
<feature type="binding site" evidence="6">
    <location>
        <position position="58"/>
    </location>
    <ligand>
        <name>Mg(2+)</name>
        <dbReference type="ChEBI" id="CHEBI:18420"/>
        <label>1</label>
    </ligand>
</feature>
<evidence type="ECO:0000313" key="8">
    <source>
        <dbReference type="EMBL" id="GGE24068.1"/>
    </source>
</evidence>
<dbReference type="HAMAP" id="MF_02095">
    <property type="entry name" value="CysQ"/>
    <property type="match status" value="1"/>
</dbReference>
<protein>
    <recommendedName>
        <fullName evidence="6">3'(2'),5'-bisphosphate nucleotidase CysQ</fullName>
        <ecNumber evidence="6">3.1.3.7</ecNumber>
    </recommendedName>
    <alternativeName>
        <fullName evidence="6">3'(2'),5-bisphosphonucleoside 3'(2')-phosphohydrolase</fullName>
    </alternativeName>
    <alternativeName>
        <fullName evidence="6">3'-phosphoadenosine 5'-phosphate phosphatase</fullName>
        <shortName evidence="6">PAP phosphatase</shortName>
    </alternativeName>
</protein>
<sequence length="255" mass="26942">MIDAALLAGRRIMRGFGGARTHDAKADGSPVTECDREAEELIADRLRPVFAGLPIVAEEAVSTGHVPPELGRRFLLVDPLDGTREFVAGLPDFTVNIAVVEEGAPVAGVVFAPAFGELFFTAGRGAFKEIVEAEGARRDAHPIAARIAPERLIAVVSRSHYDSDADAFLGTHAIDAVVPVGSSLKFCRIAEGAADLYPKLGRTMEWDTAAGHAVLQAAGGAVLRRDGSPLAYGKRGLAGEADFANPHFYARGRES</sequence>
<reference evidence="8" key="1">
    <citation type="journal article" date="2014" name="Int. J. Syst. Evol. Microbiol.">
        <title>Complete genome sequence of Corynebacterium casei LMG S-19264T (=DSM 44701T), isolated from a smear-ripened cheese.</title>
        <authorList>
            <consortium name="US DOE Joint Genome Institute (JGI-PGF)"/>
            <person name="Walter F."/>
            <person name="Albersmeier A."/>
            <person name="Kalinowski J."/>
            <person name="Ruckert C."/>
        </authorList>
    </citation>
    <scope>NUCLEOTIDE SEQUENCE</scope>
    <source>
        <strain evidence="8">CGMCC 1.15367</strain>
    </source>
</reference>
<evidence type="ECO:0000256" key="6">
    <source>
        <dbReference type="HAMAP-Rule" id="MF_02095"/>
    </source>
</evidence>
<dbReference type="InterPro" id="IPR000760">
    <property type="entry name" value="Inositol_monophosphatase-like"/>
</dbReference>
<organism evidence="8 9">
    <name type="scientific">Aureimonas endophytica</name>
    <dbReference type="NCBI Taxonomy" id="2027858"/>
    <lineage>
        <taxon>Bacteria</taxon>
        <taxon>Pseudomonadati</taxon>
        <taxon>Pseudomonadota</taxon>
        <taxon>Alphaproteobacteria</taxon>
        <taxon>Hyphomicrobiales</taxon>
        <taxon>Aurantimonadaceae</taxon>
        <taxon>Aureimonas</taxon>
    </lineage>
</organism>
<feature type="binding site" evidence="7">
    <location>
        <position position="58"/>
    </location>
    <ligand>
        <name>Mg(2+)</name>
        <dbReference type="ChEBI" id="CHEBI:18420"/>
        <label>1</label>
        <note>catalytic</note>
    </ligand>
</feature>
<dbReference type="EMBL" id="BMIQ01000013">
    <property type="protein sequence ID" value="GGE24068.1"/>
    <property type="molecule type" value="Genomic_DNA"/>
</dbReference>
<name>A0A917EEH8_9HYPH</name>
<comment type="similarity">
    <text evidence="1 6">Belongs to the inositol monophosphatase superfamily. CysQ family.</text>
</comment>
<dbReference type="Gene3D" id="3.40.190.80">
    <property type="match status" value="1"/>
</dbReference>
<evidence type="ECO:0000256" key="3">
    <source>
        <dbReference type="ARBA" id="ARBA00022519"/>
    </source>
</evidence>
<comment type="subcellular location">
    <subcellularLocation>
        <location evidence="6">Cell inner membrane</location>
        <topology evidence="6">Peripheral membrane protein</topology>
        <orientation evidence="6">Cytoplasmic side</orientation>
    </subcellularLocation>
</comment>
<evidence type="ECO:0000256" key="2">
    <source>
        <dbReference type="ARBA" id="ARBA00022475"/>
    </source>
</evidence>